<sequence length="216" mass="22622">MALILAIDTTGEHGSLALLRGQELLEEVRIHAPTGFSHLLYGEIEALLARHAVALREIECFASASGPGAFTGVRVCLACVKGLAEALGRPAVAVSNLEALARFGSAPLRGAVLDARRGDLYGAVYDAEGRQVTEEVVAAPDAWLASLPAGVEEFVTAGFPLEVALPARVIAAPHAMAAQIARIAAARLGRGEACDPAALDANYVRRADAELSWKEY</sequence>
<feature type="domain" description="Gcp-like" evidence="1">
    <location>
        <begin position="39"/>
        <end position="150"/>
    </location>
</feature>
<dbReference type="eggNOG" id="COG1214">
    <property type="taxonomic scope" value="Bacteria"/>
</dbReference>
<dbReference type="SUPFAM" id="SSF53067">
    <property type="entry name" value="Actin-like ATPase domain"/>
    <property type="match status" value="2"/>
</dbReference>
<accession>Q01UU5</accession>
<dbReference type="KEGG" id="sus:Acid_5628"/>
<dbReference type="InParanoid" id="Q01UU5"/>
<reference evidence="2" key="1">
    <citation type="submission" date="2006-10" db="EMBL/GenBank/DDBJ databases">
        <title>Complete sequence of Solibacter usitatus Ellin6076.</title>
        <authorList>
            <consortium name="US DOE Joint Genome Institute"/>
            <person name="Copeland A."/>
            <person name="Lucas S."/>
            <person name="Lapidus A."/>
            <person name="Barry K."/>
            <person name="Detter J.C."/>
            <person name="Glavina del Rio T."/>
            <person name="Hammon N."/>
            <person name="Israni S."/>
            <person name="Dalin E."/>
            <person name="Tice H."/>
            <person name="Pitluck S."/>
            <person name="Thompson L.S."/>
            <person name="Brettin T."/>
            <person name="Bruce D."/>
            <person name="Han C."/>
            <person name="Tapia R."/>
            <person name="Gilna P."/>
            <person name="Schmutz J."/>
            <person name="Larimer F."/>
            <person name="Land M."/>
            <person name="Hauser L."/>
            <person name="Kyrpides N."/>
            <person name="Mikhailova N."/>
            <person name="Janssen P.H."/>
            <person name="Kuske C.R."/>
            <person name="Richardson P."/>
        </authorList>
    </citation>
    <scope>NUCLEOTIDE SEQUENCE</scope>
    <source>
        <strain evidence="2">Ellin6076</strain>
    </source>
</reference>
<name>Q01UU5_SOLUE</name>
<dbReference type="EMBL" id="CP000473">
    <property type="protein sequence ID" value="ABJ86575.1"/>
    <property type="molecule type" value="Genomic_DNA"/>
</dbReference>
<evidence type="ECO:0000313" key="2">
    <source>
        <dbReference type="EMBL" id="ABJ86575.1"/>
    </source>
</evidence>
<organism evidence="2">
    <name type="scientific">Solibacter usitatus (strain Ellin6076)</name>
    <dbReference type="NCBI Taxonomy" id="234267"/>
    <lineage>
        <taxon>Bacteria</taxon>
        <taxon>Pseudomonadati</taxon>
        <taxon>Acidobacteriota</taxon>
        <taxon>Terriglobia</taxon>
        <taxon>Bryobacterales</taxon>
        <taxon>Solibacteraceae</taxon>
        <taxon>Candidatus Solibacter</taxon>
    </lineage>
</organism>
<dbReference type="GO" id="GO:0002949">
    <property type="term" value="P:tRNA threonylcarbamoyladenosine modification"/>
    <property type="evidence" value="ECO:0007669"/>
    <property type="project" value="InterPro"/>
</dbReference>
<dbReference type="STRING" id="234267.Acid_5628"/>
<dbReference type="FunCoup" id="Q01UU5">
    <property type="interactions" value="410"/>
</dbReference>
<dbReference type="GO" id="GO:0006508">
    <property type="term" value="P:proteolysis"/>
    <property type="evidence" value="ECO:0007669"/>
    <property type="project" value="UniProtKB-KW"/>
</dbReference>
<dbReference type="NCBIfam" id="TIGR03725">
    <property type="entry name" value="T6A_YeaZ"/>
    <property type="match status" value="1"/>
</dbReference>
<dbReference type="Gene3D" id="3.30.420.40">
    <property type="match status" value="2"/>
</dbReference>
<protein>
    <submittedName>
        <fullName evidence="2">Peptidase M22, glycoprotease</fullName>
    </submittedName>
</protein>
<dbReference type="Pfam" id="PF00814">
    <property type="entry name" value="TsaD"/>
    <property type="match status" value="1"/>
</dbReference>
<proteinExistence type="predicted"/>
<keyword evidence="2" id="KW-0645">Protease</keyword>
<dbReference type="InterPro" id="IPR043129">
    <property type="entry name" value="ATPase_NBD"/>
</dbReference>
<dbReference type="InterPro" id="IPR022496">
    <property type="entry name" value="T6A_TsaB"/>
</dbReference>
<dbReference type="AlphaFoldDB" id="Q01UU5"/>
<dbReference type="GO" id="GO:0008233">
    <property type="term" value="F:peptidase activity"/>
    <property type="evidence" value="ECO:0007669"/>
    <property type="project" value="UniProtKB-KW"/>
</dbReference>
<dbReference type="InterPro" id="IPR000905">
    <property type="entry name" value="Gcp-like_dom"/>
</dbReference>
<keyword evidence="2" id="KW-0378">Hydrolase</keyword>
<gene>
    <name evidence="2" type="ordered locus">Acid_5628</name>
</gene>
<evidence type="ECO:0000259" key="1">
    <source>
        <dbReference type="Pfam" id="PF00814"/>
    </source>
</evidence>
<dbReference type="HOGENOM" id="CLU_064886_0_1_0"/>
<dbReference type="OrthoDB" id="9784166at2"/>